<evidence type="ECO:0000313" key="1">
    <source>
        <dbReference type="EMBL" id="JAD72178.1"/>
    </source>
</evidence>
<name>A0A0A9CCL2_ARUDO</name>
<reference evidence="1" key="2">
    <citation type="journal article" date="2015" name="Data Brief">
        <title>Shoot transcriptome of the giant reed, Arundo donax.</title>
        <authorList>
            <person name="Barrero R.A."/>
            <person name="Guerrero F.D."/>
            <person name="Moolhuijzen P."/>
            <person name="Goolsby J.A."/>
            <person name="Tidwell J."/>
            <person name="Bellgard S.E."/>
            <person name="Bellgard M.I."/>
        </authorList>
    </citation>
    <scope>NUCLEOTIDE SEQUENCE</scope>
    <source>
        <tissue evidence="1">Shoot tissue taken approximately 20 cm above the soil surface</tissue>
    </source>
</reference>
<sequence length="33" mass="3840">MHRDEFFEGLVLFLFSLEAHRTQLNGCLCVSLI</sequence>
<dbReference type="AlphaFoldDB" id="A0A0A9CCL2"/>
<reference evidence="1" key="1">
    <citation type="submission" date="2014-09" db="EMBL/GenBank/DDBJ databases">
        <authorList>
            <person name="Magalhaes I.L.F."/>
            <person name="Oliveira U."/>
            <person name="Santos F.R."/>
            <person name="Vidigal T.H.D.A."/>
            <person name="Brescovit A.D."/>
            <person name="Santos A.J."/>
        </authorList>
    </citation>
    <scope>NUCLEOTIDE SEQUENCE</scope>
    <source>
        <tissue evidence="1">Shoot tissue taken approximately 20 cm above the soil surface</tissue>
    </source>
</reference>
<accession>A0A0A9CCL2</accession>
<protein>
    <submittedName>
        <fullName evidence="1">Uncharacterized protein</fullName>
    </submittedName>
</protein>
<organism evidence="1">
    <name type="scientific">Arundo donax</name>
    <name type="common">Giant reed</name>
    <name type="synonym">Donax arundinaceus</name>
    <dbReference type="NCBI Taxonomy" id="35708"/>
    <lineage>
        <taxon>Eukaryota</taxon>
        <taxon>Viridiplantae</taxon>
        <taxon>Streptophyta</taxon>
        <taxon>Embryophyta</taxon>
        <taxon>Tracheophyta</taxon>
        <taxon>Spermatophyta</taxon>
        <taxon>Magnoliopsida</taxon>
        <taxon>Liliopsida</taxon>
        <taxon>Poales</taxon>
        <taxon>Poaceae</taxon>
        <taxon>PACMAD clade</taxon>
        <taxon>Arundinoideae</taxon>
        <taxon>Arundineae</taxon>
        <taxon>Arundo</taxon>
    </lineage>
</organism>
<proteinExistence type="predicted"/>
<dbReference type="EMBL" id="GBRH01225717">
    <property type="protein sequence ID" value="JAD72178.1"/>
    <property type="molecule type" value="Transcribed_RNA"/>
</dbReference>